<dbReference type="Gene3D" id="1.40.20.10">
    <property type="entry name" value="CHAD domain"/>
    <property type="match status" value="1"/>
</dbReference>
<evidence type="ECO:0000313" key="2">
    <source>
        <dbReference type="EMBL" id="NHQ87987.1"/>
    </source>
</evidence>
<dbReference type="PANTHER" id="PTHR39339">
    <property type="entry name" value="SLR1444 PROTEIN"/>
    <property type="match status" value="1"/>
</dbReference>
<dbReference type="EMBL" id="JAAOLX010000010">
    <property type="protein sequence ID" value="NHQ87987.1"/>
    <property type="molecule type" value="Genomic_DNA"/>
</dbReference>
<dbReference type="SMART" id="SM00880">
    <property type="entry name" value="CHAD"/>
    <property type="match status" value="1"/>
</dbReference>
<dbReference type="InterPro" id="IPR007899">
    <property type="entry name" value="CHAD_dom"/>
</dbReference>
<dbReference type="PANTHER" id="PTHR39339:SF1">
    <property type="entry name" value="CHAD DOMAIN-CONTAINING PROTEIN"/>
    <property type="match status" value="1"/>
</dbReference>
<gene>
    <name evidence="2" type="ORF">HA050_17900</name>
</gene>
<reference evidence="2 3" key="1">
    <citation type="submission" date="2020-03" db="EMBL/GenBank/DDBJ databases">
        <title>Draft genome sequence of environmentally isolated violet-colored cultures.</title>
        <authorList>
            <person name="Wilson H.S."/>
        </authorList>
    </citation>
    <scope>NUCLEOTIDE SEQUENCE [LARGE SCALE GENOMIC DNA]</scope>
    <source>
        <strain evidence="2 3">HSC-16F04</strain>
    </source>
</reference>
<accession>A0ABX0L0H9</accession>
<comment type="caution">
    <text evidence="2">The sequence shown here is derived from an EMBL/GenBank/DDBJ whole genome shotgun (WGS) entry which is preliminary data.</text>
</comment>
<name>A0ABX0L0H9_9NEIS</name>
<keyword evidence="3" id="KW-1185">Reference proteome</keyword>
<dbReference type="Proteomes" id="UP000712570">
    <property type="component" value="Unassembled WGS sequence"/>
</dbReference>
<sequence length="248" mass="28160">MARQFLQIIAVQLSKLNAGRECLLLGKDHHALHDFRVALRSLRSLLPVVLKRSKRLDARVLAAWKALAQFTSPVRDAEVLLVLLDGKMSEVERITLADSLDEGLASIREALAGPDFAVLSQITLQQCRLRIKNCDGGVLKRRIRRQAKSYSMLLDKAAKNKRPSLEEWHERRLTVKHLRYLSLLAAQWLPQRISELQLPLKKAQTAIGKLHDAELIAQFVGEKKIKKAFLENAQNTWLTLVMENKAIL</sequence>
<evidence type="ECO:0000313" key="3">
    <source>
        <dbReference type="Proteomes" id="UP000712570"/>
    </source>
</evidence>
<dbReference type="Pfam" id="PF05235">
    <property type="entry name" value="CHAD"/>
    <property type="match status" value="1"/>
</dbReference>
<organism evidence="2 3">
    <name type="scientific">Iodobacter violaceini</name>
    <dbReference type="NCBI Taxonomy" id="3044271"/>
    <lineage>
        <taxon>Bacteria</taxon>
        <taxon>Pseudomonadati</taxon>
        <taxon>Pseudomonadota</taxon>
        <taxon>Betaproteobacteria</taxon>
        <taxon>Neisseriales</taxon>
        <taxon>Chitinibacteraceae</taxon>
        <taxon>Iodobacter</taxon>
    </lineage>
</organism>
<feature type="domain" description="CHAD" evidence="1">
    <location>
        <begin position="1"/>
        <end position="248"/>
    </location>
</feature>
<proteinExistence type="predicted"/>
<dbReference type="PROSITE" id="PS51708">
    <property type="entry name" value="CHAD"/>
    <property type="match status" value="1"/>
</dbReference>
<evidence type="ECO:0000259" key="1">
    <source>
        <dbReference type="PROSITE" id="PS51708"/>
    </source>
</evidence>
<dbReference type="RefSeq" id="WP_166829212.1">
    <property type="nucleotide sequence ID" value="NZ_JAAOLX010000010.1"/>
</dbReference>
<dbReference type="InterPro" id="IPR038186">
    <property type="entry name" value="CHAD_dom_sf"/>
</dbReference>
<protein>
    <submittedName>
        <fullName evidence="2">CHAD domain-containing protein</fullName>
    </submittedName>
</protein>